<feature type="compositionally biased region" description="Low complexity" evidence="1">
    <location>
        <begin position="285"/>
        <end position="296"/>
    </location>
</feature>
<sequence>MSSELASVYVESTDGRTVGYVSVTIEHLDSGYNETLDGSTSHYNFFIPEFGEYRVRVDDLYSDASNETTISFTDESDGVPIHVDFPSLIHVTVENGSGAPLRGRTVSIDGPGNDDAIKTTGSDGTVAISPSETGTYHVNASFGSGIRDTATVNVSDRGDRTDVVLQTPPPTLEFTSNTTYLDRRLTESPTDLTVQASGINISQVRIQSRQGGSDWGTLIRESCGTLNCTLNTTVHRKSGQKMYYQAVVETEDGISRRSGIIRINWSYNVESTEDASGSGDHEPGTSTRTQISTTVTEETERLPWLVGVVSLSGALVVVLLLRTTRWFSSPNKAEPGSPPQVTSPNKNQEKEQTDLHASMSSEDSPITCPNCGTEFDSSAASVGDRCGACGDGYLTRAGDRVVLDDGE</sequence>
<organism evidence="2 3">
    <name type="scientific">Halomicrobium mukohataei</name>
    <dbReference type="NCBI Taxonomy" id="57705"/>
    <lineage>
        <taxon>Archaea</taxon>
        <taxon>Methanobacteriati</taxon>
        <taxon>Methanobacteriota</taxon>
        <taxon>Stenosarchaea group</taxon>
        <taxon>Halobacteria</taxon>
        <taxon>Halobacteriales</taxon>
        <taxon>Haloarculaceae</taxon>
        <taxon>Halomicrobium</taxon>
    </lineage>
</organism>
<dbReference type="Gene3D" id="2.60.40.1120">
    <property type="entry name" value="Carboxypeptidase-like, regulatory domain"/>
    <property type="match status" value="1"/>
</dbReference>
<feature type="region of interest" description="Disordered" evidence="1">
    <location>
        <begin position="328"/>
        <end position="374"/>
    </location>
</feature>
<proteinExistence type="predicted"/>
<evidence type="ECO:0000313" key="3">
    <source>
        <dbReference type="Proteomes" id="UP000608662"/>
    </source>
</evidence>
<dbReference type="PROSITE" id="PS50194">
    <property type="entry name" value="FILAMIN_REPEAT"/>
    <property type="match status" value="1"/>
</dbReference>
<feature type="region of interest" description="Disordered" evidence="1">
    <location>
        <begin position="271"/>
        <end position="296"/>
    </location>
</feature>
<dbReference type="RefSeq" id="WP_170095382.1">
    <property type="nucleotide sequence ID" value="NZ_WOYG01000002.1"/>
</dbReference>
<protein>
    <recommendedName>
        <fullName evidence="4">Carboxypeptidase regulatory-like domain-containing protein</fullName>
    </recommendedName>
</protein>
<dbReference type="SUPFAM" id="SSF49478">
    <property type="entry name" value="Cna protein B-type domain"/>
    <property type="match status" value="1"/>
</dbReference>
<evidence type="ECO:0000313" key="2">
    <source>
        <dbReference type="EMBL" id="NLV11657.1"/>
    </source>
</evidence>
<gene>
    <name evidence="2" type="ORF">GOC74_17180</name>
</gene>
<reference evidence="2" key="1">
    <citation type="submission" date="2019-12" db="EMBL/GenBank/DDBJ databases">
        <title>Whole-genome sequence of Halomicrobium mukohataei pws1.</title>
        <authorList>
            <person name="Verma D.K."/>
            <person name="Gopal K."/>
            <person name="Prasad E.S."/>
        </authorList>
    </citation>
    <scope>NUCLEOTIDE SEQUENCE</scope>
    <source>
        <strain evidence="2">Pws1</strain>
    </source>
</reference>
<evidence type="ECO:0008006" key="4">
    <source>
        <dbReference type="Google" id="ProtNLM"/>
    </source>
</evidence>
<dbReference type="Proteomes" id="UP000608662">
    <property type="component" value="Unassembled WGS sequence"/>
</dbReference>
<accession>A0A847UHC9</accession>
<dbReference type="AlphaFoldDB" id="A0A847UHC9"/>
<comment type="caution">
    <text evidence="2">The sequence shown here is derived from an EMBL/GenBank/DDBJ whole genome shotgun (WGS) entry which is preliminary data.</text>
</comment>
<dbReference type="InterPro" id="IPR017868">
    <property type="entry name" value="Filamin/ABP280_repeat-like"/>
</dbReference>
<dbReference type="EMBL" id="WOYG01000002">
    <property type="protein sequence ID" value="NLV11657.1"/>
    <property type="molecule type" value="Genomic_DNA"/>
</dbReference>
<name>A0A847UHC9_9EURY</name>
<dbReference type="OrthoDB" id="387184at2157"/>
<evidence type="ECO:0000256" key="1">
    <source>
        <dbReference type="SAM" id="MobiDB-lite"/>
    </source>
</evidence>